<evidence type="ECO:0000313" key="4">
    <source>
        <dbReference type="Proteomes" id="UP000515514"/>
    </source>
</evidence>
<name>A0A7G8PXX3_9FLAO</name>
<feature type="signal peptide" evidence="1">
    <location>
        <begin position="1"/>
        <end position="26"/>
    </location>
</feature>
<dbReference type="SUPFAM" id="SSF52833">
    <property type="entry name" value="Thioredoxin-like"/>
    <property type="match status" value="1"/>
</dbReference>
<reference evidence="3 4" key="1">
    <citation type="submission" date="2020-04" db="EMBL/GenBank/DDBJ databases">
        <title>Genome sequence of Altibacter aquimarinus strain ALE3EI.</title>
        <authorList>
            <person name="Oh H.-M."/>
            <person name="Jang D."/>
        </authorList>
    </citation>
    <scope>NUCLEOTIDE SEQUENCE [LARGE SCALE GENOMIC DNA]</scope>
    <source>
        <strain evidence="3 4">ALE3EI</strain>
    </source>
</reference>
<accession>A0A7G8PXX3</accession>
<sequence>MFKQRPLIRTLLLTFILLPFISCDNAKEAQMETWIGGEIINPKTDHVILLKDNVPFDTVKLDDRNFFKYNCKKLKQGLYSFQHSEFQVFFLEPGDSIMLRVNTVDFDESLTYSGRGAEKNNFLMELFLNNEAERKTITSWYTLTPKVYEMKLDSMREIRNSIYNEFNSTYDPSEEFKRVAKANIEYAYNANKELYVSINHPRFINPEEDYPKGFFDYRKDINFGDKDLQSYYPYYRFLDWYFDNLSFQKYKEKKYLDRKSFIHNYNKIKIIDSFITNDTLRNRMLRSVARRYFVHAKDASHEQQMLDLFLKLNTNEDDRKEIVALAEATMKLTPGNKIPNVLLVNTDNMMKDLQSVINKPTVIYFWSTGSIKHFKTIHTRVAELQDKYPEFDFTGINTDTHFKKWRDVVRKSGYNKQFEFQLEDLEKAEAALVINSANKAIIVDKDGTILEGNTNLFNSLIEAQLLGILNK</sequence>
<evidence type="ECO:0000256" key="1">
    <source>
        <dbReference type="SAM" id="SignalP"/>
    </source>
</evidence>
<organism evidence="3 4">
    <name type="scientific">Constantimarinum furrinae</name>
    <dbReference type="NCBI Taxonomy" id="2562285"/>
    <lineage>
        <taxon>Bacteria</taxon>
        <taxon>Pseudomonadati</taxon>
        <taxon>Bacteroidota</taxon>
        <taxon>Flavobacteriia</taxon>
        <taxon>Flavobacteriales</taxon>
        <taxon>Flavobacteriaceae</taxon>
        <taxon>Altibacter/Constantimarinum group</taxon>
        <taxon>Constantimarinum</taxon>
    </lineage>
</organism>
<dbReference type="PROSITE" id="PS51352">
    <property type="entry name" value="THIOREDOXIN_2"/>
    <property type="match status" value="1"/>
</dbReference>
<dbReference type="InterPro" id="IPR012336">
    <property type="entry name" value="Thioredoxin-like_fold"/>
</dbReference>
<dbReference type="AlphaFoldDB" id="A0A7G8PXX3"/>
<dbReference type="Pfam" id="PF13905">
    <property type="entry name" value="Thioredoxin_8"/>
    <property type="match status" value="1"/>
</dbReference>
<evidence type="ECO:0000259" key="2">
    <source>
        <dbReference type="PROSITE" id="PS51352"/>
    </source>
</evidence>
<keyword evidence="1" id="KW-0732">Signal</keyword>
<proteinExistence type="predicted"/>
<keyword evidence="4" id="KW-1185">Reference proteome</keyword>
<dbReference type="Proteomes" id="UP000515514">
    <property type="component" value="Chromosome"/>
</dbReference>
<protein>
    <recommendedName>
        <fullName evidence="2">Thioredoxin domain-containing protein</fullName>
    </recommendedName>
</protein>
<feature type="domain" description="Thioredoxin" evidence="2">
    <location>
        <begin position="332"/>
        <end position="471"/>
    </location>
</feature>
<gene>
    <name evidence="3" type="ORF">ALE3EI_2662</name>
</gene>
<dbReference type="InterPro" id="IPR036249">
    <property type="entry name" value="Thioredoxin-like_sf"/>
</dbReference>
<dbReference type="Gene3D" id="3.40.30.10">
    <property type="entry name" value="Glutaredoxin"/>
    <property type="match status" value="1"/>
</dbReference>
<dbReference type="InterPro" id="IPR013766">
    <property type="entry name" value="Thioredoxin_domain"/>
</dbReference>
<evidence type="ECO:0000313" key="3">
    <source>
        <dbReference type="EMBL" id="QNJ99189.1"/>
    </source>
</evidence>
<dbReference type="KEGG" id="alti:ALE3EI_2662"/>
<feature type="chain" id="PRO_5028822685" description="Thioredoxin domain-containing protein" evidence="1">
    <location>
        <begin position="27"/>
        <end position="471"/>
    </location>
</feature>
<dbReference type="EMBL" id="CP052909">
    <property type="protein sequence ID" value="QNJ99189.1"/>
    <property type="molecule type" value="Genomic_DNA"/>
</dbReference>